<evidence type="ECO:0000256" key="1">
    <source>
        <dbReference type="ARBA" id="ARBA00022729"/>
    </source>
</evidence>
<dbReference type="Ensembl" id="ENSORLT00020019926.1">
    <property type="protein sequence ID" value="ENSORLP00020012674.1"/>
    <property type="gene ID" value="ENSORLG00020013608.1"/>
</dbReference>
<keyword evidence="1" id="KW-0732">Signal</keyword>
<dbReference type="Proteomes" id="UP000265180">
    <property type="component" value="Chromosome 3"/>
</dbReference>
<dbReference type="PANTHER" id="PTHR23412:SF19">
    <property type="entry name" value="STEREOCILIN 1"/>
    <property type="match status" value="1"/>
</dbReference>
<protein>
    <submittedName>
        <fullName evidence="4">Stereocilin 1</fullName>
    </submittedName>
</protein>
<reference key="1">
    <citation type="journal article" date="2007" name="Nature">
        <title>The medaka draft genome and insights into vertebrate genome evolution.</title>
        <authorList>
            <person name="Kasahara M."/>
            <person name="Naruse K."/>
            <person name="Sasaki S."/>
            <person name="Nakatani Y."/>
            <person name="Qu W."/>
            <person name="Ahsan B."/>
            <person name="Yamada T."/>
            <person name="Nagayasu Y."/>
            <person name="Doi K."/>
            <person name="Kasai Y."/>
            <person name="Jindo T."/>
            <person name="Kobayashi D."/>
            <person name="Shimada A."/>
            <person name="Toyoda A."/>
            <person name="Kuroki Y."/>
            <person name="Fujiyama A."/>
            <person name="Sasaki T."/>
            <person name="Shimizu A."/>
            <person name="Asakawa S."/>
            <person name="Shimizu N."/>
            <person name="Hashimoto S."/>
            <person name="Yang J."/>
            <person name="Lee Y."/>
            <person name="Matsushima K."/>
            <person name="Sugano S."/>
            <person name="Sakaizumi M."/>
            <person name="Narita T."/>
            <person name="Ohishi K."/>
            <person name="Haga S."/>
            <person name="Ohta F."/>
            <person name="Nomoto H."/>
            <person name="Nogata K."/>
            <person name="Morishita T."/>
            <person name="Endo T."/>
            <person name="Shin-I T."/>
            <person name="Takeda H."/>
            <person name="Morishita S."/>
            <person name="Kohara Y."/>
        </authorList>
    </citation>
    <scope>NUCLEOTIDE SEQUENCE [LARGE SCALE GENOMIC DNA]</scope>
    <source>
        <strain>Hd-rR</strain>
    </source>
</reference>
<accession>A0A3P9KW48</accession>
<reference evidence="4" key="3">
    <citation type="submission" date="2025-08" db="UniProtKB">
        <authorList>
            <consortium name="Ensembl"/>
        </authorList>
    </citation>
    <scope>IDENTIFICATION</scope>
    <source>
        <strain evidence="4">HNI</strain>
    </source>
</reference>
<organism evidence="4 5">
    <name type="scientific">Oryzias latipes</name>
    <name type="common">Japanese rice fish</name>
    <name type="synonym">Japanese killifish</name>
    <dbReference type="NCBI Taxonomy" id="8090"/>
    <lineage>
        <taxon>Eukaryota</taxon>
        <taxon>Metazoa</taxon>
        <taxon>Chordata</taxon>
        <taxon>Craniata</taxon>
        <taxon>Vertebrata</taxon>
        <taxon>Euteleostomi</taxon>
        <taxon>Actinopterygii</taxon>
        <taxon>Neopterygii</taxon>
        <taxon>Teleostei</taxon>
        <taxon>Neoteleostei</taxon>
        <taxon>Acanthomorphata</taxon>
        <taxon>Ovalentaria</taxon>
        <taxon>Atherinomorphae</taxon>
        <taxon>Beloniformes</taxon>
        <taxon>Adrianichthyidae</taxon>
        <taxon>Oryziinae</taxon>
        <taxon>Oryzias</taxon>
    </lineage>
</organism>
<dbReference type="InterPro" id="IPR048992">
    <property type="entry name" value="Stereocilin_LRR"/>
</dbReference>
<evidence type="ECO:0000256" key="2">
    <source>
        <dbReference type="ARBA" id="ARBA00023180"/>
    </source>
</evidence>
<reference evidence="4 5" key="2">
    <citation type="submission" date="2017-04" db="EMBL/GenBank/DDBJ databases">
        <title>CpG methylation of centromeres and impact of large insertions on vertebrate speciation.</title>
        <authorList>
            <person name="Ichikawa K."/>
            <person name="Yoshimura J."/>
            <person name="Morishita S."/>
        </authorList>
    </citation>
    <scope>NUCLEOTIDE SEQUENCE</scope>
    <source>
        <strain evidence="4 5">HNI</strain>
    </source>
</reference>
<evidence type="ECO:0000313" key="4">
    <source>
        <dbReference type="Ensembl" id="ENSORLP00020012674.1"/>
    </source>
</evidence>
<feature type="domain" description="Stereocilin LRR" evidence="3">
    <location>
        <begin position="927"/>
        <end position="1319"/>
    </location>
</feature>
<evidence type="ECO:0000313" key="5">
    <source>
        <dbReference type="Proteomes" id="UP000265180"/>
    </source>
</evidence>
<reference evidence="4" key="4">
    <citation type="submission" date="2025-09" db="UniProtKB">
        <authorList>
            <consortium name="Ensembl"/>
        </authorList>
    </citation>
    <scope>IDENTIFICATION</scope>
    <source>
        <strain evidence="4">HNI</strain>
    </source>
</reference>
<evidence type="ECO:0000259" key="3">
    <source>
        <dbReference type="Pfam" id="PF21058"/>
    </source>
</evidence>
<dbReference type="Pfam" id="PF21058">
    <property type="entry name" value="Stereocilin"/>
    <property type="match status" value="1"/>
</dbReference>
<name>A0A3P9KW48_ORYLA</name>
<dbReference type="PANTHER" id="PTHR23412">
    <property type="entry name" value="STEREOCILIN RELATED"/>
    <property type="match status" value="1"/>
</dbReference>
<sequence length="2010" mass="222389">MCDVDQVGSDSRFIQRKSYQTPNEVTKQQEDMQKVIDQIHLLSSGNTRSFSSPSTEENVNLSTYDKILSELSALNSPLRERFMEDFPKMLVCILSGRQDCGLEAELIKTASLEFGPPLLSFLSSLRSQTCTSETSNEALRGLFGTYATGGTAIPDLSSFQQIILKILSSLSVSERLKSIMNALLDATVKYVLQFIAIVVEVPLDFIRIALQFGIEIPSFDKKQTCSQGDLKQLIMWGMKNNVSWSFSGPFIEILLENIFPLEQSTYTSECQGPSSVQFQRTTSDQTNYTEINYEIMCDQDNLTSLNETLCADILSGAGGGFSASILTLCQVLNNLSHNQVELTWRNMCYFLQALVSPFSTRSSVCSAEDSVPFNVITSLHEFLPLTPAPRRVARGASSLRQLVCDYNGWLANSTVDGGLVSLCSDNDHAEFVRQVCNNVTLIKKLLSYPMNGWLYGYCGNSSADVGYLVSQLCVYEQWLNQPSEPVDPALINFCMSYDSSRMTQLMCEHTGFLMLIMSNPDNGRFMPNCTNLPPPPPIPGLDLLPLDSCQYSEWLDLNQITTDILSKCIMFDQSGFTMEVCLNKTFLNSLLQNKENGWLEMHCSTSFIPSMPEPSPAFNFANWCDYQMWGQKQVDNSIVALCWQHDLQSFNDHVCCQWSVLEKLLQDPQNTWLSSACSDMSEITLAPQVCTYSEWTRPVIVDMTDVALCSEIDPKNFTSKVCKNDTVLQNLLANQDNTWLLEYCGNHSNPAKTPVPGVGQGTGRPPFNATEQCQYSSWSISPPDAALLTQCWEHDLANFVSSICSNAAVLLSLSWEPSSVWVNNMCQTFTNYTTTPNNSTSTDKTVCVAQELIKEFNLICPSFYISDCRPCTTQNMVLQMMVRCLMETLRSRKTELMTASVTKILNEAISTTIVIMLTLEDALGTTWHVNDAIRPSLLQSVVNFFKNESDPDKKTVLLQCFGTLLSSLLHTTRDVTSEEMFLIKEYFLVPVSRLKPVLAAANISTVKLILQYYNGAKNMLDLPDGYLSTMVSVLLQTHLVKDETLFPELAPLLAAASPADIQALPALQSNYSVRESINRILNSMSLEQREAFGLWYSKGISASDIIKGQQSLIRDSGNLIAYLPFPSFQHLSAAQLLDGLDVLKRNTLTPVRQEFIANTVIGTYKNLTAQDFNRLGNISCMAEPADLLAYNNTEAFRVILDTIMNCTLKGISMPSQMISIILKNSPELQAPSSLTSPRLAEIAPLLPLVGGAFLQRLTASQLLPALPALSAIPFSAAQASIIVEKLLPTLTQGQLQELGALAVGVKTGTLMSFTSDKLLSFLKSFGQSTKALGLCSQQANAITTKLWGFAEVVDWLNDVEPLLSCTPLISVLRRTPPLLDILPNTIKKKWNTQQAQAIFTALLRTNPNQVKQGFLSLGALGQGLTCKILQDNLRVNPSPSAVRMVLAFLRQQPNLLHISLKKCLIEAISQFEFFSELLEDLGVEIALSVPVSTIKKFSIDEMDTLRKMIIQEPLQFLMLSKTKQELLVDKVAQRLGMYTGDFTDKEFRSLGIMAPFVVDEIFIQVNRSFFIENLDSLQELCYSGSKMEIVARILQEPAVFGPVQNWNGTTLTQVGRFIFFLPTKVVETISPDLMTVGRIEKLFISQRQWSQGDVGILCSDQNDMKAIFDKQQYVLQFFLGFLKINPFSSTPLVPTCEMLHTTAPSVWTSSSLSSMSSSAFSNCLELMGGDSNLAFFQRGEVLKRVKKMYGPVSSLSPSVIAQLGVIATEMTPEELNALQLTERGSIAAMGAVKSWNSRQLAALFAAVLNSTKQSPNQLDSSTLVALGHIICGAKTTEIKLLNNVEFSRAVLCLGQLSLSCSEEQLQALVELLSHSLAFGLMSSWGTDVFMEIGVLAAGLPDIAMSALVQEQIEGITPKAISMISPQKFAVALNQKQISMFSYEQAAAVTQQQIAVLSDVQRTALDMVLTPWVNKPVDFRGRSMGLMVGINPSCLIFGLLMQLTVSFCHDT</sequence>
<keyword evidence="2" id="KW-0325">Glycoprotein</keyword>
<dbReference type="InterPro" id="IPR026664">
    <property type="entry name" value="Stereocilin-rel"/>
</dbReference>
<proteinExistence type="predicted"/>